<gene>
    <name evidence="1" type="ORF">B0T16DRAFT_396726</name>
</gene>
<dbReference type="AlphaFoldDB" id="A0AA39YMM1"/>
<organism evidence="1 2">
    <name type="scientific">Cercophora newfieldiana</name>
    <dbReference type="NCBI Taxonomy" id="92897"/>
    <lineage>
        <taxon>Eukaryota</taxon>
        <taxon>Fungi</taxon>
        <taxon>Dikarya</taxon>
        <taxon>Ascomycota</taxon>
        <taxon>Pezizomycotina</taxon>
        <taxon>Sordariomycetes</taxon>
        <taxon>Sordariomycetidae</taxon>
        <taxon>Sordariales</taxon>
        <taxon>Lasiosphaeriaceae</taxon>
        <taxon>Cercophora</taxon>
    </lineage>
</organism>
<dbReference type="Proteomes" id="UP001174936">
    <property type="component" value="Unassembled WGS sequence"/>
</dbReference>
<comment type="caution">
    <text evidence="1">The sequence shown here is derived from an EMBL/GenBank/DDBJ whole genome shotgun (WGS) entry which is preliminary data.</text>
</comment>
<proteinExistence type="predicted"/>
<evidence type="ECO:0000313" key="2">
    <source>
        <dbReference type="Proteomes" id="UP001174936"/>
    </source>
</evidence>
<evidence type="ECO:0000313" key="1">
    <source>
        <dbReference type="EMBL" id="KAK0655338.1"/>
    </source>
</evidence>
<accession>A0AA39YMM1</accession>
<feature type="non-terminal residue" evidence="1">
    <location>
        <position position="1"/>
    </location>
</feature>
<reference evidence="1" key="1">
    <citation type="submission" date="2023-06" db="EMBL/GenBank/DDBJ databases">
        <title>Genome-scale phylogeny and comparative genomics of the fungal order Sordariales.</title>
        <authorList>
            <consortium name="Lawrence Berkeley National Laboratory"/>
            <person name="Hensen N."/>
            <person name="Bonometti L."/>
            <person name="Westerberg I."/>
            <person name="Brannstrom I.O."/>
            <person name="Guillou S."/>
            <person name="Cros-Aarteil S."/>
            <person name="Calhoun S."/>
            <person name="Haridas S."/>
            <person name="Kuo A."/>
            <person name="Mondo S."/>
            <person name="Pangilinan J."/>
            <person name="Riley R."/>
            <person name="Labutti K."/>
            <person name="Andreopoulos B."/>
            <person name="Lipzen A."/>
            <person name="Chen C."/>
            <person name="Yanf M."/>
            <person name="Daum C."/>
            <person name="Ng V."/>
            <person name="Clum A."/>
            <person name="Steindorff A."/>
            <person name="Ohm R."/>
            <person name="Martin F."/>
            <person name="Silar P."/>
            <person name="Natvig D."/>
            <person name="Lalanne C."/>
            <person name="Gautier V."/>
            <person name="Ament-Velasquez S.L."/>
            <person name="Kruys A."/>
            <person name="Hutchinson M.I."/>
            <person name="Powell A.J."/>
            <person name="Barry K."/>
            <person name="Miller A.N."/>
            <person name="Grigoriev I.V."/>
            <person name="Debuchy R."/>
            <person name="Gladieux P."/>
            <person name="Thoren M.H."/>
            <person name="Johannesson H."/>
        </authorList>
    </citation>
    <scope>NUCLEOTIDE SEQUENCE</scope>
    <source>
        <strain evidence="1">SMH2532-1</strain>
    </source>
</reference>
<keyword evidence="2" id="KW-1185">Reference proteome</keyword>
<sequence>MSILIKSRRDCLKQQPTMYRLGPSPHRDAISDIGLKHLPGWTSTERLRGGTTMHLSTMVGGPATRSLFSRMSLRTPRNIAQCCGRGRILRIRVGLNGKLFGRQLQRWEDFRVWQLVNRDIYDPDSAYIAFVEKWKRMRVAEGDKGDTEELAALEADPLHLMSLWKDGERERKRDYPHLWWVEKPKLRGEDKGDTKELATRDADHHFRVCAEQVKRRLAQHGFTRTFQLEKDPRRQDKLTTWIEYLLKDGPISFASSSSESGTIGLRRTTCTARAFCCNGF</sequence>
<protein>
    <submittedName>
        <fullName evidence="1">Uncharacterized protein</fullName>
    </submittedName>
</protein>
<name>A0AA39YMM1_9PEZI</name>
<dbReference type="EMBL" id="JAULSV010000001">
    <property type="protein sequence ID" value="KAK0655338.1"/>
    <property type="molecule type" value="Genomic_DNA"/>
</dbReference>